<keyword evidence="1 4" id="KW-0489">Methyltransferase</keyword>
<dbReference type="RefSeq" id="WP_386833970.1">
    <property type="nucleotide sequence ID" value="NZ_JBHUNP010000001.1"/>
</dbReference>
<evidence type="ECO:0000259" key="3">
    <source>
        <dbReference type="Pfam" id="PF05175"/>
    </source>
</evidence>
<dbReference type="Gene3D" id="3.40.50.150">
    <property type="entry name" value="Vaccinia Virus protein VP39"/>
    <property type="match status" value="1"/>
</dbReference>
<dbReference type="Pfam" id="PF05175">
    <property type="entry name" value="MTS"/>
    <property type="match status" value="1"/>
</dbReference>
<sequence length="239" mass="24706">MGGRLQLSQPRHGFRAGLDSVLLGAAVRAGTGRLLELGAGVGTASLVALELGRAGNAVLAEREPLALELARANVAENGFSERAAVAAVDVEASAEVRRSAGLTDNEFDAVIANPPFFVLGTLAPDGGRAAARHMPADRLAHWARVAAATARAGGEVIFIYPAERLGALLAALEPRFGALAVLSLSPRPGEAASRVLVRGKKGSRAPLTLLASRPLHGADGRAFAPEFDDIFRGNAALDW</sequence>
<evidence type="ECO:0000313" key="4">
    <source>
        <dbReference type="EMBL" id="MFD2648706.1"/>
    </source>
</evidence>
<name>A0ABW5QML5_9HYPH</name>
<dbReference type="InterPro" id="IPR029063">
    <property type="entry name" value="SAM-dependent_MTases_sf"/>
</dbReference>
<dbReference type="EMBL" id="JBHUNP010000001">
    <property type="protein sequence ID" value="MFD2648706.1"/>
    <property type="molecule type" value="Genomic_DNA"/>
</dbReference>
<dbReference type="Proteomes" id="UP001597521">
    <property type="component" value="Unassembled WGS sequence"/>
</dbReference>
<dbReference type="InterPro" id="IPR007848">
    <property type="entry name" value="Small_mtfrase_dom"/>
</dbReference>
<protein>
    <submittedName>
        <fullName evidence="4">tRNA1(Val) (Adenine(37)-N6)-methyltransferase</fullName>
        <ecNumber evidence="4">2.1.1.223</ecNumber>
    </submittedName>
</protein>
<dbReference type="EC" id="2.1.1.223" evidence="4"/>
<dbReference type="GO" id="GO:0008168">
    <property type="term" value="F:methyltransferase activity"/>
    <property type="evidence" value="ECO:0007669"/>
    <property type="project" value="UniProtKB-KW"/>
</dbReference>
<dbReference type="PANTHER" id="PTHR47739:SF1">
    <property type="entry name" value="TRNA1(VAL) (ADENINE(37)-N6)-METHYLTRANSFERASE"/>
    <property type="match status" value="1"/>
</dbReference>
<proteinExistence type="predicted"/>
<dbReference type="InterPro" id="IPR002052">
    <property type="entry name" value="DNA_methylase_N6_adenine_CS"/>
</dbReference>
<keyword evidence="4" id="KW-0808">Transferase</keyword>
<keyword evidence="5" id="KW-1185">Reference proteome</keyword>
<organism evidence="4 5">
    <name type="scientific">Devosia albogilva</name>
    <dbReference type="NCBI Taxonomy" id="429726"/>
    <lineage>
        <taxon>Bacteria</taxon>
        <taxon>Pseudomonadati</taxon>
        <taxon>Pseudomonadota</taxon>
        <taxon>Alphaproteobacteria</taxon>
        <taxon>Hyphomicrobiales</taxon>
        <taxon>Devosiaceae</taxon>
        <taxon>Devosia</taxon>
    </lineage>
</organism>
<dbReference type="GO" id="GO:0032259">
    <property type="term" value="P:methylation"/>
    <property type="evidence" value="ECO:0007669"/>
    <property type="project" value="UniProtKB-KW"/>
</dbReference>
<dbReference type="InterPro" id="IPR050210">
    <property type="entry name" value="tRNA_Adenine-N(6)_MTase"/>
</dbReference>
<evidence type="ECO:0000313" key="5">
    <source>
        <dbReference type="Proteomes" id="UP001597521"/>
    </source>
</evidence>
<accession>A0ABW5QML5</accession>
<dbReference type="PROSITE" id="PS00092">
    <property type="entry name" value="N6_MTASE"/>
    <property type="match status" value="1"/>
</dbReference>
<keyword evidence="2" id="KW-0949">S-adenosyl-L-methionine</keyword>
<feature type="domain" description="Methyltransferase small" evidence="3">
    <location>
        <begin position="29"/>
        <end position="117"/>
    </location>
</feature>
<comment type="caution">
    <text evidence="4">The sequence shown here is derived from an EMBL/GenBank/DDBJ whole genome shotgun (WGS) entry which is preliminary data.</text>
</comment>
<reference evidence="5" key="1">
    <citation type="journal article" date="2019" name="Int. J. Syst. Evol. Microbiol.">
        <title>The Global Catalogue of Microorganisms (GCM) 10K type strain sequencing project: providing services to taxonomists for standard genome sequencing and annotation.</title>
        <authorList>
            <consortium name="The Broad Institute Genomics Platform"/>
            <consortium name="The Broad Institute Genome Sequencing Center for Infectious Disease"/>
            <person name="Wu L."/>
            <person name="Ma J."/>
        </authorList>
    </citation>
    <scope>NUCLEOTIDE SEQUENCE [LARGE SCALE GENOMIC DNA]</scope>
    <source>
        <strain evidence="5">CCM 7427</strain>
    </source>
</reference>
<evidence type="ECO:0000256" key="1">
    <source>
        <dbReference type="ARBA" id="ARBA00022603"/>
    </source>
</evidence>
<dbReference type="PANTHER" id="PTHR47739">
    <property type="entry name" value="TRNA1(VAL) (ADENINE(37)-N6)-METHYLTRANSFERASE"/>
    <property type="match status" value="1"/>
</dbReference>
<dbReference type="SUPFAM" id="SSF53335">
    <property type="entry name" value="S-adenosyl-L-methionine-dependent methyltransferases"/>
    <property type="match status" value="1"/>
</dbReference>
<evidence type="ECO:0000256" key="2">
    <source>
        <dbReference type="ARBA" id="ARBA00022691"/>
    </source>
</evidence>
<gene>
    <name evidence="4" type="ORF">ACFSX5_12975</name>
</gene>